<reference evidence="4 5" key="1">
    <citation type="submission" date="2020-04" db="EMBL/GenBank/DDBJ databases">
        <title>Flammeovirga sp. SR4, a novel species isolated from seawater.</title>
        <authorList>
            <person name="Wang X."/>
        </authorList>
    </citation>
    <scope>NUCLEOTIDE SEQUENCE [LARGE SCALE GENOMIC DNA]</scope>
    <source>
        <strain evidence="4 5">SR4</strain>
    </source>
</reference>
<feature type="chain" id="PRO_5030844034" evidence="2">
    <location>
        <begin position="19"/>
        <end position="169"/>
    </location>
</feature>
<dbReference type="Pfam" id="PF03190">
    <property type="entry name" value="Thioredox_DsbH"/>
    <property type="match status" value="1"/>
</dbReference>
<evidence type="ECO:0000313" key="4">
    <source>
        <dbReference type="EMBL" id="NLR92525.1"/>
    </source>
</evidence>
<protein>
    <submittedName>
        <fullName evidence="4">DUF255 domain-containing protein</fullName>
    </submittedName>
</protein>
<organism evidence="4 5">
    <name type="scientific">Flammeovirga agarivorans</name>
    <dbReference type="NCBI Taxonomy" id="2726742"/>
    <lineage>
        <taxon>Bacteria</taxon>
        <taxon>Pseudomonadati</taxon>
        <taxon>Bacteroidota</taxon>
        <taxon>Cytophagia</taxon>
        <taxon>Cytophagales</taxon>
        <taxon>Flammeovirgaceae</taxon>
        <taxon>Flammeovirga</taxon>
    </lineage>
</organism>
<dbReference type="RefSeq" id="WP_168883234.1">
    <property type="nucleotide sequence ID" value="NZ_JABAIL010000004.1"/>
</dbReference>
<comment type="caution">
    <text evidence="4">The sequence shown here is derived from an EMBL/GenBank/DDBJ whole genome shotgun (WGS) entry which is preliminary data.</text>
</comment>
<dbReference type="SUPFAM" id="SSF52833">
    <property type="entry name" value="Thioredoxin-like"/>
    <property type="match status" value="1"/>
</dbReference>
<keyword evidence="5" id="KW-1185">Reference proteome</keyword>
<evidence type="ECO:0000256" key="1">
    <source>
        <dbReference type="ARBA" id="ARBA00023284"/>
    </source>
</evidence>
<dbReference type="InterPro" id="IPR036249">
    <property type="entry name" value="Thioredoxin-like_sf"/>
</dbReference>
<accession>A0A7X8XWX4</accession>
<dbReference type="EMBL" id="JABAIL010000004">
    <property type="protein sequence ID" value="NLR92525.1"/>
    <property type="molecule type" value="Genomic_DNA"/>
</dbReference>
<dbReference type="InterPro" id="IPR004879">
    <property type="entry name" value="Ssp411-like_TRX"/>
</dbReference>
<feature type="signal peptide" evidence="2">
    <location>
        <begin position="1"/>
        <end position="18"/>
    </location>
</feature>
<evidence type="ECO:0000256" key="2">
    <source>
        <dbReference type="SAM" id="SignalP"/>
    </source>
</evidence>
<proteinExistence type="predicted"/>
<keyword evidence="1" id="KW-0676">Redox-active center</keyword>
<feature type="domain" description="Spermatogenesis-associated protein 20-like TRX" evidence="3">
    <location>
        <begin position="18"/>
        <end position="119"/>
    </location>
</feature>
<keyword evidence="2" id="KW-0732">Signal</keyword>
<name>A0A7X8XWX4_9BACT</name>
<dbReference type="InterPro" id="IPR017937">
    <property type="entry name" value="Thioredoxin_CS"/>
</dbReference>
<sequence>MRVLIILLILTFSNTAFTQSKVEWLTFEEALLRNKLEQKQFMIDIYTDWCTWCKKMDKTTFSDPKVAEYINENYYAVKLNGESHHEFQFQGSSFTEEELAALLLNGNMSFPTTVFIWVKGDENLQANPLPVPGYQSKDKMHLILSFMHEAAYEGVSFEDYKIEYKSPYF</sequence>
<dbReference type="AlphaFoldDB" id="A0A7X8XWX4"/>
<dbReference type="Proteomes" id="UP000585050">
    <property type="component" value="Unassembled WGS sequence"/>
</dbReference>
<dbReference type="Gene3D" id="3.40.30.10">
    <property type="entry name" value="Glutaredoxin"/>
    <property type="match status" value="1"/>
</dbReference>
<gene>
    <name evidence="4" type="ORF">HGP29_15005</name>
</gene>
<evidence type="ECO:0000313" key="5">
    <source>
        <dbReference type="Proteomes" id="UP000585050"/>
    </source>
</evidence>
<dbReference type="PROSITE" id="PS00194">
    <property type="entry name" value="THIOREDOXIN_1"/>
    <property type="match status" value="1"/>
</dbReference>
<evidence type="ECO:0000259" key="3">
    <source>
        <dbReference type="Pfam" id="PF03190"/>
    </source>
</evidence>